<dbReference type="AlphaFoldDB" id="A0A939FIX5"/>
<dbReference type="InterPro" id="IPR004360">
    <property type="entry name" value="Glyas_Fos-R_dOase_dom"/>
</dbReference>
<name>A0A939FIX5_9ACTN</name>
<dbReference type="PROSITE" id="PS51819">
    <property type="entry name" value="VOC"/>
    <property type="match status" value="1"/>
</dbReference>
<evidence type="ECO:0000313" key="2">
    <source>
        <dbReference type="EMBL" id="MBO0651438.1"/>
    </source>
</evidence>
<accession>A0A939FIX5</accession>
<keyword evidence="3" id="KW-1185">Reference proteome</keyword>
<dbReference type="SUPFAM" id="SSF54593">
    <property type="entry name" value="Glyoxalase/Bleomycin resistance protein/Dihydroxybiphenyl dioxygenase"/>
    <property type="match status" value="1"/>
</dbReference>
<dbReference type="RefSeq" id="WP_086574516.1">
    <property type="nucleotide sequence ID" value="NZ_JAFMOF010000001.1"/>
</dbReference>
<sequence length="130" mass="14366">MSIELNHTIVLSRDKHESARFLADILGLEAGAPFGPFVPVATGNGVTLDFMTVDEGEEFTPQHYAFLVSEEEFDGIFERILRAGIDYWADPTRKVPRQINHNAGGRGVYFTDPGGHYLEVLTRPFGGGAR</sequence>
<protein>
    <submittedName>
        <fullName evidence="2">VOC family protein</fullName>
    </submittedName>
</protein>
<dbReference type="InterPro" id="IPR029068">
    <property type="entry name" value="Glyas_Bleomycin-R_OHBP_Dase"/>
</dbReference>
<dbReference type="Proteomes" id="UP000664781">
    <property type="component" value="Unassembled WGS sequence"/>
</dbReference>
<dbReference type="Pfam" id="PF00903">
    <property type="entry name" value="Glyoxalase"/>
    <property type="match status" value="1"/>
</dbReference>
<reference evidence="2" key="1">
    <citation type="submission" date="2021-03" db="EMBL/GenBank/DDBJ databases">
        <title>Streptomyces strains.</title>
        <authorList>
            <person name="Lund M.B."/>
            <person name="Toerring T."/>
        </authorList>
    </citation>
    <scope>NUCLEOTIDE SEQUENCE</scope>
    <source>
        <strain evidence="2">JCM 4242</strain>
    </source>
</reference>
<evidence type="ECO:0000313" key="3">
    <source>
        <dbReference type="Proteomes" id="UP000664781"/>
    </source>
</evidence>
<dbReference type="CDD" id="cd08351">
    <property type="entry name" value="ChaP_like"/>
    <property type="match status" value="1"/>
</dbReference>
<dbReference type="Gene3D" id="3.10.180.10">
    <property type="entry name" value="2,3-Dihydroxybiphenyl 1,2-Dioxygenase, domain 1"/>
    <property type="match status" value="1"/>
</dbReference>
<dbReference type="InterPro" id="IPR037523">
    <property type="entry name" value="VOC_core"/>
</dbReference>
<dbReference type="EMBL" id="JAFMOF010000001">
    <property type="protein sequence ID" value="MBO0651438.1"/>
    <property type="molecule type" value="Genomic_DNA"/>
</dbReference>
<gene>
    <name evidence="2" type="ORF">J1792_01050</name>
</gene>
<comment type="caution">
    <text evidence="2">The sequence shown here is derived from an EMBL/GenBank/DDBJ whole genome shotgun (WGS) entry which is preliminary data.</text>
</comment>
<evidence type="ECO:0000259" key="1">
    <source>
        <dbReference type="PROSITE" id="PS51819"/>
    </source>
</evidence>
<organism evidence="2 3">
    <name type="scientific">Streptomyces triculaminicus</name>
    <dbReference type="NCBI Taxonomy" id="2816232"/>
    <lineage>
        <taxon>Bacteria</taxon>
        <taxon>Bacillati</taxon>
        <taxon>Actinomycetota</taxon>
        <taxon>Actinomycetes</taxon>
        <taxon>Kitasatosporales</taxon>
        <taxon>Streptomycetaceae</taxon>
        <taxon>Streptomyces</taxon>
    </lineage>
</organism>
<proteinExistence type="predicted"/>
<feature type="domain" description="VOC" evidence="1">
    <location>
        <begin position="4"/>
        <end position="123"/>
    </location>
</feature>